<dbReference type="AlphaFoldDB" id="A0AAD4BBU5"/>
<name>A0AAD4BBU5_BOLED</name>
<evidence type="ECO:0000313" key="1">
    <source>
        <dbReference type="EMBL" id="KAF8417527.1"/>
    </source>
</evidence>
<sequence>MASLGGLSINLDPGWNANRGGVTPNGLLQLLEACPSLSFATLVIDTRGYTEPPRSEESLGLISPHPFTIDVLDSVIEADTLPAMAAFFAGIVSCHTFRRNYWQDVYKRHLWLEHVVPAKSQHWTYSKVGNVCCLW</sequence>
<dbReference type="Proteomes" id="UP001194468">
    <property type="component" value="Unassembled WGS sequence"/>
</dbReference>
<proteinExistence type="predicted"/>
<evidence type="ECO:0000313" key="2">
    <source>
        <dbReference type="Proteomes" id="UP001194468"/>
    </source>
</evidence>
<dbReference type="EMBL" id="WHUW01000219">
    <property type="protein sequence ID" value="KAF8417527.1"/>
    <property type="molecule type" value="Genomic_DNA"/>
</dbReference>
<comment type="caution">
    <text evidence="1">The sequence shown here is derived from an EMBL/GenBank/DDBJ whole genome shotgun (WGS) entry which is preliminary data.</text>
</comment>
<keyword evidence="2" id="KW-1185">Reference proteome</keyword>
<organism evidence="1 2">
    <name type="scientific">Boletus edulis BED1</name>
    <dbReference type="NCBI Taxonomy" id="1328754"/>
    <lineage>
        <taxon>Eukaryota</taxon>
        <taxon>Fungi</taxon>
        <taxon>Dikarya</taxon>
        <taxon>Basidiomycota</taxon>
        <taxon>Agaricomycotina</taxon>
        <taxon>Agaricomycetes</taxon>
        <taxon>Agaricomycetidae</taxon>
        <taxon>Boletales</taxon>
        <taxon>Boletineae</taxon>
        <taxon>Boletaceae</taxon>
        <taxon>Boletoideae</taxon>
        <taxon>Boletus</taxon>
    </lineage>
</organism>
<reference evidence="1" key="1">
    <citation type="submission" date="2019-10" db="EMBL/GenBank/DDBJ databases">
        <authorList>
            <consortium name="DOE Joint Genome Institute"/>
            <person name="Kuo A."/>
            <person name="Miyauchi S."/>
            <person name="Kiss E."/>
            <person name="Drula E."/>
            <person name="Kohler A."/>
            <person name="Sanchez-Garcia M."/>
            <person name="Andreopoulos B."/>
            <person name="Barry K.W."/>
            <person name="Bonito G."/>
            <person name="Buee M."/>
            <person name="Carver A."/>
            <person name="Chen C."/>
            <person name="Cichocki N."/>
            <person name="Clum A."/>
            <person name="Culley D."/>
            <person name="Crous P.W."/>
            <person name="Fauchery L."/>
            <person name="Girlanda M."/>
            <person name="Hayes R."/>
            <person name="Keri Z."/>
            <person name="LaButti K."/>
            <person name="Lipzen A."/>
            <person name="Lombard V."/>
            <person name="Magnuson J."/>
            <person name="Maillard F."/>
            <person name="Morin E."/>
            <person name="Murat C."/>
            <person name="Nolan M."/>
            <person name="Ohm R."/>
            <person name="Pangilinan J."/>
            <person name="Pereira M."/>
            <person name="Perotto S."/>
            <person name="Peter M."/>
            <person name="Riley R."/>
            <person name="Sitrit Y."/>
            <person name="Stielow B."/>
            <person name="Szollosi G."/>
            <person name="Zifcakova L."/>
            <person name="Stursova M."/>
            <person name="Spatafora J.W."/>
            <person name="Tedersoo L."/>
            <person name="Vaario L.-M."/>
            <person name="Yamada A."/>
            <person name="Yan M."/>
            <person name="Wang P."/>
            <person name="Xu J."/>
            <person name="Bruns T."/>
            <person name="Baldrian P."/>
            <person name="Vilgalys R."/>
            <person name="Henrissat B."/>
            <person name="Grigoriev I.V."/>
            <person name="Hibbett D."/>
            <person name="Nagy L.G."/>
            <person name="Martin F.M."/>
        </authorList>
    </citation>
    <scope>NUCLEOTIDE SEQUENCE</scope>
    <source>
        <strain evidence="1">BED1</strain>
    </source>
</reference>
<protein>
    <submittedName>
        <fullName evidence="1">Uncharacterized protein</fullName>
    </submittedName>
</protein>
<gene>
    <name evidence="1" type="ORF">L210DRAFT_2472945</name>
</gene>
<reference evidence="1" key="2">
    <citation type="journal article" date="2020" name="Nat. Commun.">
        <title>Large-scale genome sequencing of mycorrhizal fungi provides insights into the early evolution of symbiotic traits.</title>
        <authorList>
            <person name="Miyauchi S."/>
            <person name="Kiss E."/>
            <person name="Kuo A."/>
            <person name="Drula E."/>
            <person name="Kohler A."/>
            <person name="Sanchez-Garcia M."/>
            <person name="Morin E."/>
            <person name="Andreopoulos B."/>
            <person name="Barry K.W."/>
            <person name="Bonito G."/>
            <person name="Buee M."/>
            <person name="Carver A."/>
            <person name="Chen C."/>
            <person name="Cichocki N."/>
            <person name="Clum A."/>
            <person name="Culley D."/>
            <person name="Crous P.W."/>
            <person name="Fauchery L."/>
            <person name="Girlanda M."/>
            <person name="Hayes R.D."/>
            <person name="Keri Z."/>
            <person name="LaButti K."/>
            <person name="Lipzen A."/>
            <person name="Lombard V."/>
            <person name="Magnuson J."/>
            <person name="Maillard F."/>
            <person name="Murat C."/>
            <person name="Nolan M."/>
            <person name="Ohm R.A."/>
            <person name="Pangilinan J."/>
            <person name="Pereira M.F."/>
            <person name="Perotto S."/>
            <person name="Peter M."/>
            <person name="Pfister S."/>
            <person name="Riley R."/>
            <person name="Sitrit Y."/>
            <person name="Stielow J.B."/>
            <person name="Szollosi G."/>
            <person name="Zifcakova L."/>
            <person name="Stursova M."/>
            <person name="Spatafora J.W."/>
            <person name="Tedersoo L."/>
            <person name="Vaario L.M."/>
            <person name="Yamada A."/>
            <person name="Yan M."/>
            <person name="Wang P."/>
            <person name="Xu J."/>
            <person name="Bruns T."/>
            <person name="Baldrian P."/>
            <person name="Vilgalys R."/>
            <person name="Dunand C."/>
            <person name="Henrissat B."/>
            <person name="Grigoriev I.V."/>
            <person name="Hibbett D."/>
            <person name="Nagy L.G."/>
            <person name="Martin F.M."/>
        </authorList>
    </citation>
    <scope>NUCLEOTIDE SEQUENCE</scope>
    <source>
        <strain evidence="1">BED1</strain>
    </source>
</reference>
<accession>A0AAD4BBU5</accession>